<comment type="catalytic activity">
    <reaction evidence="7">
        <text>4 porphobilinogen + H2O = hydroxymethylbilane + 4 NH4(+)</text>
        <dbReference type="Rhea" id="RHEA:13185"/>
        <dbReference type="ChEBI" id="CHEBI:15377"/>
        <dbReference type="ChEBI" id="CHEBI:28938"/>
        <dbReference type="ChEBI" id="CHEBI:57845"/>
        <dbReference type="ChEBI" id="CHEBI:58126"/>
        <dbReference type="EC" id="2.5.1.61"/>
    </reaction>
</comment>
<evidence type="ECO:0000313" key="12">
    <source>
        <dbReference type="Proteomes" id="UP000460298"/>
    </source>
</evidence>
<dbReference type="SUPFAM" id="SSF54782">
    <property type="entry name" value="Porphobilinogen deaminase (hydroxymethylbilane synthase), C-terminal domain"/>
    <property type="match status" value="1"/>
</dbReference>
<name>A0A833H582_9LEPT</name>
<dbReference type="NCBIfam" id="TIGR00212">
    <property type="entry name" value="hemC"/>
    <property type="match status" value="1"/>
</dbReference>
<dbReference type="SUPFAM" id="SSF69618">
    <property type="entry name" value="HemD-like"/>
    <property type="match status" value="1"/>
</dbReference>
<dbReference type="InterPro" id="IPR036803">
    <property type="entry name" value="Porphobilinogen_deaminase_C_sf"/>
</dbReference>
<dbReference type="Pfam" id="PF01379">
    <property type="entry name" value="Porphobil_deam"/>
    <property type="match status" value="1"/>
</dbReference>
<dbReference type="PANTHER" id="PTHR11557">
    <property type="entry name" value="PORPHOBILINOGEN DEAMINASE"/>
    <property type="match status" value="1"/>
</dbReference>
<reference evidence="11 12" key="1">
    <citation type="submission" date="2019-10" db="EMBL/GenBank/DDBJ databases">
        <title>Extracellular Electron Transfer in a Candidatus Methanoperedens spp. Enrichment Culture.</title>
        <authorList>
            <person name="Berger S."/>
            <person name="Rangel Shaw D."/>
            <person name="Berben T."/>
            <person name="In 'T Zandt M."/>
            <person name="Frank J."/>
            <person name="Reimann J."/>
            <person name="Jetten M.S.M."/>
            <person name="Welte C.U."/>
        </authorList>
    </citation>
    <scope>NUCLEOTIDE SEQUENCE [LARGE SCALE GENOMIC DNA]</scope>
    <source>
        <strain evidence="11">SB12</strain>
    </source>
</reference>
<keyword evidence="5 11" id="KW-0808">Transferase</keyword>
<dbReference type="GO" id="GO:0005737">
    <property type="term" value="C:cytoplasm"/>
    <property type="evidence" value="ECO:0007669"/>
    <property type="project" value="UniProtKB-UniRule"/>
</dbReference>
<dbReference type="Pfam" id="PF02602">
    <property type="entry name" value="HEM4"/>
    <property type="match status" value="1"/>
</dbReference>
<evidence type="ECO:0000256" key="4">
    <source>
        <dbReference type="ARBA" id="ARBA00012655"/>
    </source>
</evidence>
<dbReference type="PRINTS" id="PR00151">
    <property type="entry name" value="PORPHBDMNASE"/>
</dbReference>
<dbReference type="Gene3D" id="3.40.50.10090">
    <property type="match status" value="2"/>
</dbReference>
<dbReference type="GO" id="GO:0006783">
    <property type="term" value="P:heme biosynthetic process"/>
    <property type="evidence" value="ECO:0007669"/>
    <property type="project" value="TreeGrafter"/>
</dbReference>
<gene>
    <name evidence="11" type="primary">hemC</name>
    <name evidence="11" type="ORF">F9K24_01390</name>
</gene>
<organism evidence="11 12">
    <name type="scientific">Leptonema illini</name>
    <dbReference type="NCBI Taxonomy" id="183"/>
    <lineage>
        <taxon>Bacteria</taxon>
        <taxon>Pseudomonadati</taxon>
        <taxon>Spirochaetota</taxon>
        <taxon>Spirochaetia</taxon>
        <taxon>Leptospirales</taxon>
        <taxon>Leptospiraceae</taxon>
        <taxon>Leptonema</taxon>
    </lineage>
</organism>
<feature type="domain" description="Porphobilinogen deaminase N-terminal" evidence="9">
    <location>
        <begin position="2"/>
        <end position="223"/>
    </location>
</feature>
<accession>A0A833H582</accession>
<dbReference type="PANTHER" id="PTHR11557:SF0">
    <property type="entry name" value="PORPHOBILINOGEN DEAMINASE"/>
    <property type="match status" value="1"/>
</dbReference>
<feature type="domain" description="Tetrapyrrole biosynthesis uroporphyrinogen III synthase" evidence="10">
    <location>
        <begin position="335"/>
        <end position="526"/>
    </location>
</feature>
<evidence type="ECO:0000256" key="1">
    <source>
        <dbReference type="ARBA" id="ARBA00002869"/>
    </source>
</evidence>
<comment type="function">
    <text evidence="1">Tetrapolymerization of the monopyrrole PBG into the hydroxymethylbilane pre-uroporphyrinogen in several discrete steps.</text>
</comment>
<proteinExistence type="inferred from homology"/>
<dbReference type="SUPFAM" id="SSF53850">
    <property type="entry name" value="Periplasmic binding protein-like II"/>
    <property type="match status" value="1"/>
</dbReference>
<comment type="pathway">
    <text evidence="2">Porphyrin-containing compound metabolism; protoporphyrin-IX biosynthesis; coproporphyrinogen-III from 5-aminolevulinate: step 2/4.</text>
</comment>
<evidence type="ECO:0000256" key="5">
    <source>
        <dbReference type="ARBA" id="ARBA00022679"/>
    </source>
</evidence>
<dbReference type="CDD" id="cd06578">
    <property type="entry name" value="HemD"/>
    <property type="match status" value="1"/>
</dbReference>
<evidence type="ECO:0000256" key="7">
    <source>
        <dbReference type="ARBA" id="ARBA00048169"/>
    </source>
</evidence>
<keyword evidence="6" id="KW-0627">Porphyrin biosynthesis</keyword>
<dbReference type="Proteomes" id="UP000460298">
    <property type="component" value="Unassembled WGS sequence"/>
</dbReference>
<protein>
    <recommendedName>
        <fullName evidence="4 8">Hydroxymethylbilane synthase</fullName>
        <ecNumber evidence="4 8">2.5.1.61</ecNumber>
    </recommendedName>
</protein>
<sequence length="555" mass="61207">MFRIATRGSDLALAQTEYIQARLESLGYKTEQLIVKTTGDVNLAPFALASGDERKGLFTKEIEDALLAGEADIAVHSYKDLPSVSVPELMIAAIPQRLDSRDYFIFKKKDQVSDTFPYIRADARIGTSSVRRRSQLLHLLPALQVMELRGNVPTRVRRLFEEGGPEGILLSGAGVQRLIEQKRFVEEQLLEQLAIMPVDVETLVPAPAQGTLAVQCRVADSAARDALAKLHDSSLAEILSVERGVLAALEGGCHLPLGIQAHAQDGFVEASVYLGKEFLKTRYPYTVQFTRRHAEPAVLREFLIAELKDASTPLYVFGKKDRMQSLSDSHTEARCIGVIETRPLLDKLPELPDQTVVGCFSADAVRLIEKLDARWFKNPTFVWGVPGEKTAEMLLQRGVRSQQIVIGDDGTGAGLARSLLAARESRLVGRRIVGLSAAAGREEFYDLITAVGLLPERVEAYATEAIEIPASTIASIQDDAFLIFGSPSSFHAFAASLDRVKRDWSKGWRICSIGKTTSEAIRLYSQERGVAHLSEPYMTAVEPDYDRMIKELLAK</sequence>
<evidence type="ECO:0000259" key="9">
    <source>
        <dbReference type="Pfam" id="PF01379"/>
    </source>
</evidence>
<dbReference type="InterPro" id="IPR022417">
    <property type="entry name" value="Porphobilin_deaminase_N"/>
</dbReference>
<dbReference type="EMBL" id="WBUI01000001">
    <property type="protein sequence ID" value="KAB2935409.1"/>
    <property type="molecule type" value="Genomic_DNA"/>
</dbReference>
<dbReference type="AlphaFoldDB" id="A0A833H582"/>
<evidence type="ECO:0000256" key="8">
    <source>
        <dbReference type="NCBIfam" id="TIGR00212"/>
    </source>
</evidence>
<dbReference type="InterPro" id="IPR003754">
    <property type="entry name" value="4pyrrol_synth_uPrphyn_synth"/>
</dbReference>
<evidence type="ECO:0000259" key="10">
    <source>
        <dbReference type="Pfam" id="PF02602"/>
    </source>
</evidence>
<dbReference type="GO" id="GO:0004852">
    <property type="term" value="F:uroporphyrinogen-III synthase activity"/>
    <property type="evidence" value="ECO:0007669"/>
    <property type="project" value="InterPro"/>
</dbReference>
<evidence type="ECO:0000313" key="11">
    <source>
        <dbReference type="EMBL" id="KAB2935409.1"/>
    </source>
</evidence>
<evidence type="ECO:0000256" key="2">
    <source>
        <dbReference type="ARBA" id="ARBA00004735"/>
    </source>
</evidence>
<dbReference type="InterPro" id="IPR000860">
    <property type="entry name" value="HemC"/>
</dbReference>
<dbReference type="GO" id="GO:0004418">
    <property type="term" value="F:hydroxymethylbilane synthase activity"/>
    <property type="evidence" value="ECO:0007669"/>
    <property type="project" value="UniProtKB-UniRule"/>
</dbReference>
<comment type="similarity">
    <text evidence="3">Belongs to the HMBS family.</text>
</comment>
<dbReference type="InterPro" id="IPR036108">
    <property type="entry name" value="4pyrrol_syn_uPrphyn_synt_sf"/>
</dbReference>
<evidence type="ECO:0000256" key="3">
    <source>
        <dbReference type="ARBA" id="ARBA00005638"/>
    </source>
</evidence>
<comment type="caution">
    <text evidence="11">The sequence shown here is derived from an EMBL/GenBank/DDBJ whole genome shotgun (WGS) entry which is preliminary data.</text>
</comment>
<dbReference type="EC" id="2.5.1.61" evidence="4 8"/>
<dbReference type="Gene3D" id="3.40.190.10">
    <property type="entry name" value="Periplasmic binding protein-like II"/>
    <property type="match status" value="2"/>
</dbReference>
<evidence type="ECO:0000256" key="6">
    <source>
        <dbReference type="ARBA" id="ARBA00023244"/>
    </source>
</evidence>